<evidence type="ECO:0000313" key="2">
    <source>
        <dbReference type="Proteomes" id="UP000603865"/>
    </source>
</evidence>
<dbReference type="Proteomes" id="UP000603865">
    <property type="component" value="Unassembled WGS sequence"/>
</dbReference>
<evidence type="ECO:0000313" key="1">
    <source>
        <dbReference type="EMBL" id="GGR11538.1"/>
    </source>
</evidence>
<reference evidence="1" key="1">
    <citation type="journal article" date="2014" name="Int. J. Syst. Evol. Microbiol.">
        <title>Complete genome sequence of Corynebacterium casei LMG S-19264T (=DSM 44701T), isolated from a smear-ripened cheese.</title>
        <authorList>
            <consortium name="US DOE Joint Genome Institute (JGI-PGF)"/>
            <person name="Walter F."/>
            <person name="Albersmeier A."/>
            <person name="Kalinowski J."/>
            <person name="Ruckert C."/>
        </authorList>
    </citation>
    <scope>NUCLEOTIDE SEQUENCE</scope>
    <source>
        <strain evidence="1">JCM 31311</strain>
    </source>
</reference>
<name>A0A918C986_9DEIO</name>
<proteinExistence type="predicted"/>
<sequence>MKGLTPGSNRARFLEACSGEPRNVEQLLQQADPVGRMSEVAGRKIIDSLLKRGLIARAAVGTYILTPAGEDELDHLFKHTHPELFDQTPPERVTT</sequence>
<comment type="caution">
    <text evidence="1">The sequence shown here is derived from an EMBL/GenBank/DDBJ whole genome shotgun (WGS) entry which is preliminary data.</text>
</comment>
<gene>
    <name evidence="1" type="ORF">GCM10008957_25590</name>
</gene>
<keyword evidence="2" id="KW-1185">Reference proteome</keyword>
<dbReference type="AlphaFoldDB" id="A0A918C986"/>
<dbReference type="RefSeq" id="WP_189090904.1">
    <property type="nucleotide sequence ID" value="NZ_BMQL01000013.1"/>
</dbReference>
<dbReference type="EMBL" id="BMQL01000013">
    <property type="protein sequence ID" value="GGR11538.1"/>
    <property type="molecule type" value="Genomic_DNA"/>
</dbReference>
<organism evidence="1 2">
    <name type="scientific">Deinococcus ruber</name>
    <dbReference type="NCBI Taxonomy" id="1848197"/>
    <lineage>
        <taxon>Bacteria</taxon>
        <taxon>Thermotogati</taxon>
        <taxon>Deinococcota</taxon>
        <taxon>Deinococci</taxon>
        <taxon>Deinococcales</taxon>
        <taxon>Deinococcaceae</taxon>
        <taxon>Deinococcus</taxon>
    </lineage>
</organism>
<accession>A0A918C986</accession>
<protein>
    <submittedName>
        <fullName evidence="1">Uncharacterized protein</fullName>
    </submittedName>
</protein>
<reference evidence="1" key="2">
    <citation type="submission" date="2020-09" db="EMBL/GenBank/DDBJ databases">
        <authorList>
            <person name="Sun Q."/>
            <person name="Ohkuma M."/>
        </authorList>
    </citation>
    <scope>NUCLEOTIDE SEQUENCE</scope>
    <source>
        <strain evidence="1">JCM 31311</strain>
    </source>
</reference>